<keyword evidence="2" id="KW-1185">Reference proteome</keyword>
<dbReference type="EMBL" id="KR072689">
    <property type="protein sequence ID" value="AKG94535.1"/>
    <property type="molecule type" value="Genomic_DNA"/>
</dbReference>
<dbReference type="Proteomes" id="UP000223061">
    <property type="component" value="Segment"/>
</dbReference>
<proteinExistence type="predicted"/>
<organism evidence="1 2">
    <name type="scientific">Paracoccus phage Shpa</name>
    <dbReference type="NCBI Taxonomy" id="1647282"/>
    <lineage>
        <taxon>Viruses</taxon>
        <taxon>Duplodnaviria</taxon>
        <taxon>Heunggongvirae</taxon>
        <taxon>Uroviricota</taxon>
        <taxon>Caudoviricetes</taxon>
        <taxon>Vhulanivirus</taxon>
        <taxon>Vhulanivirus Shpa</taxon>
    </lineage>
</organism>
<reference evidence="1 2" key="1">
    <citation type="submission" date="2015-04" db="EMBL/GenBank/DDBJ databases">
        <title>Isolation and characterization of bacteriophages from East Africa Rift Valley soda lakes.</title>
        <authorList>
            <person name="van Zyl L.J."/>
            <person name="Nemavhulani S."/>
            <person name="Cowan D.A."/>
            <person name="Trindade M.I."/>
        </authorList>
    </citation>
    <scope>NUCLEOTIDE SEQUENCE [LARGE SCALE GENOMIC DNA]</scope>
</reference>
<evidence type="ECO:0000313" key="1">
    <source>
        <dbReference type="EMBL" id="AKG94535.1"/>
    </source>
</evidence>
<gene>
    <name evidence="1" type="ORF">Shpa_24</name>
</gene>
<sequence>MEEIRLWLAILGAVVVKVLLSDKLTIVRSFATASAGIFAAWVFTDPLLAALGWEPDRYRIAVAAMLALTGENLLRRLLDFTGSDSMISDLLKMWRGK</sequence>
<evidence type="ECO:0000313" key="2">
    <source>
        <dbReference type="Proteomes" id="UP000223061"/>
    </source>
</evidence>
<accession>A0A0U2C0W7</accession>
<protein>
    <submittedName>
        <fullName evidence="1">Uncharacterized protein</fullName>
    </submittedName>
</protein>
<name>A0A0U2C0W7_9CAUD</name>